<dbReference type="Proteomes" id="UP000295192">
    <property type="component" value="Unassembled WGS sequence"/>
</dbReference>
<proteinExistence type="predicted"/>
<gene>
    <name evidence="1" type="ORF">AWZ03_007129</name>
</gene>
<evidence type="ECO:0000313" key="2">
    <source>
        <dbReference type="Proteomes" id="UP000295192"/>
    </source>
</evidence>
<name>A0A484BCD6_DRONA</name>
<dbReference type="AlphaFoldDB" id="A0A484BCD6"/>
<keyword evidence="2" id="KW-1185">Reference proteome</keyword>
<evidence type="ECO:0000313" key="1">
    <source>
        <dbReference type="EMBL" id="TDG46473.1"/>
    </source>
</evidence>
<dbReference type="OMA" id="LMMHGVI"/>
<accession>A0A484BCD6</accession>
<reference evidence="1 2" key="1">
    <citation type="journal article" date="2019" name="J. Hered.">
        <title>An Improved Genome Assembly for Drosophila navojoa, the Basal Species in the mojavensis Cluster.</title>
        <authorList>
            <person name="Vanderlinde T."/>
            <person name="Dupim E.G."/>
            <person name="Nazario-Yepiz N.O."/>
            <person name="Carvalho A.B."/>
        </authorList>
    </citation>
    <scope>NUCLEOTIDE SEQUENCE [LARGE SCALE GENOMIC DNA]</scope>
    <source>
        <strain evidence="1">Navoj_Jal97</strain>
        <tissue evidence="1">Whole organism</tissue>
    </source>
</reference>
<comment type="caution">
    <text evidence="1">The sequence shown here is derived from an EMBL/GenBank/DDBJ whole genome shotgun (WGS) entry which is preliminary data.</text>
</comment>
<sequence length="139" mass="16607">MAEVLMMHGVITTDQMMHHRNIAQRIVEMRSRWKANFSWYPAAQLQQYSRFADIYKESRERYGDADFKRYVEMKRLRGIYSTDLDKVKRVEYQALSCYPMDYMKGIRISPTTNGDYGLIPPAHHHFCDKEKVKERFTNA</sequence>
<dbReference type="EMBL" id="LSRL02000058">
    <property type="protein sequence ID" value="TDG46473.1"/>
    <property type="molecule type" value="Genomic_DNA"/>
</dbReference>
<protein>
    <submittedName>
        <fullName evidence="1">Uncharacterized protein</fullName>
    </submittedName>
</protein>
<organism evidence="1 2">
    <name type="scientific">Drosophila navojoa</name>
    <name type="common">Fruit fly</name>
    <dbReference type="NCBI Taxonomy" id="7232"/>
    <lineage>
        <taxon>Eukaryota</taxon>
        <taxon>Metazoa</taxon>
        <taxon>Ecdysozoa</taxon>
        <taxon>Arthropoda</taxon>
        <taxon>Hexapoda</taxon>
        <taxon>Insecta</taxon>
        <taxon>Pterygota</taxon>
        <taxon>Neoptera</taxon>
        <taxon>Endopterygota</taxon>
        <taxon>Diptera</taxon>
        <taxon>Brachycera</taxon>
        <taxon>Muscomorpha</taxon>
        <taxon>Ephydroidea</taxon>
        <taxon>Drosophilidae</taxon>
        <taxon>Drosophila</taxon>
    </lineage>
</organism>
<dbReference type="OrthoDB" id="7829639at2759"/>